<dbReference type="GO" id="GO:0000981">
    <property type="term" value="F:DNA-binding transcription factor activity, RNA polymerase II-specific"/>
    <property type="evidence" value="ECO:0007669"/>
    <property type="project" value="TreeGrafter"/>
</dbReference>
<dbReference type="PROSITE" id="PS50888">
    <property type="entry name" value="BHLH"/>
    <property type="match status" value="1"/>
</dbReference>
<evidence type="ECO:0000256" key="2">
    <source>
        <dbReference type="SAM" id="MobiDB-lite"/>
    </source>
</evidence>
<dbReference type="GO" id="GO:0000977">
    <property type="term" value="F:RNA polymerase II transcription regulatory region sequence-specific DNA binding"/>
    <property type="evidence" value="ECO:0007669"/>
    <property type="project" value="TreeGrafter"/>
</dbReference>
<protein>
    <submittedName>
        <fullName evidence="3">Uncharacterized protein</fullName>
    </submittedName>
</protein>
<dbReference type="VEuPathDB" id="VectorBase:PPAI005557"/>
<dbReference type="VEuPathDB" id="VectorBase:PPAPM1_012252"/>
<feature type="region of interest" description="Disordered" evidence="2">
    <location>
        <begin position="149"/>
        <end position="206"/>
    </location>
</feature>
<dbReference type="Proteomes" id="UP000092462">
    <property type="component" value="Unassembled WGS sequence"/>
</dbReference>
<evidence type="ECO:0000313" key="3">
    <source>
        <dbReference type="EnsemblMetazoa" id="PPAI005557-PA"/>
    </source>
</evidence>
<keyword evidence="1" id="KW-0238">DNA-binding</keyword>
<dbReference type="KEGG" id="ppap:129807801"/>
<dbReference type="EMBL" id="AJVK01014058">
    <property type="status" value="NOT_ANNOTATED_CDS"/>
    <property type="molecule type" value="Genomic_DNA"/>
</dbReference>
<reference evidence="3" key="1">
    <citation type="submission" date="2022-08" db="UniProtKB">
        <authorList>
            <consortium name="EnsemblMetazoa"/>
        </authorList>
    </citation>
    <scope>IDENTIFICATION</scope>
    <source>
        <strain evidence="3">Israel</strain>
    </source>
</reference>
<dbReference type="SMART" id="SM00353">
    <property type="entry name" value="HLH"/>
    <property type="match status" value="1"/>
</dbReference>
<dbReference type="EnsemblMetazoa" id="PPAI005557-RA">
    <property type="protein sequence ID" value="PPAI005557-PA"/>
    <property type="gene ID" value="PPAI005557"/>
</dbReference>
<dbReference type="RefSeq" id="XP_055713270.1">
    <property type="nucleotide sequence ID" value="XM_055857295.1"/>
</dbReference>
<accession>A0A1B0DCL8</accession>
<evidence type="ECO:0000256" key="1">
    <source>
        <dbReference type="ARBA" id="ARBA00023125"/>
    </source>
</evidence>
<dbReference type="InterPro" id="IPR011598">
    <property type="entry name" value="bHLH_dom"/>
</dbReference>
<keyword evidence="4" id="KW-1185">Reference proteome</keyword>
<dbReference type="GO" id="GO:0032502">
    <property type="term" value="P:developmental process"/>
    <property type="evidence" value="ECO:0007669"/>
    <property type="project" value="TreeGrafter"/>
</dbReference>
<evidence type="ECO:0000313" key="4">
    <source>
        <dbReference type="Proteomes" id="UP000092462"/>
    </source>
</evidence>
<dbReference type="PANTHER" id="PTHR23349:SF108">
    <property type="entry name" value="BHLH DOMAIN-CONTAINING PROTEIN"/>
    <property type="match status" value="1"/>
</dbReference>
<feature type="compositionally biased region" description="Low complexity" evidence="2">
    <location>
        <begin position="155"/>
        <end position="167"/>
    </location>
</feature>
<dbReference type="Gene3D" id="4.10.280.10">
    <property type="entry name" value="Helix-loop-helix DNA-binding domain"/>
    <property type="match status" value="1"/>
</dbReference>
<dbReference type="PANTHER" id="PTHR23349">
    <property type="entry name" value="BASIC HELIX-LOOP-HELIX TRANSCRIPTION FACTOR, TWIST"/>
    <property type="match status" value="1"/>
</dbReference>
<dbReference type="GeneID" id="129807801"/>
<sequence>MATVLRTMALGQNFHMLPNNCVIVSSSTVGSNGSLHAAGKRPIAPAPTDRSVRILGGSMADLKGGKKRMTYSHMSPYPGPPPSVERRNARERNRVKQVNNGFDKLRQHIPQKIVEVENGGRGASKKLSKVDTLRLAVKYIQGLQQLLDDNSVHDGSSQGSSSYYAGSPIQSMQDTQPPCSEASSSPTPSYNSDVSVGHTYNPTSTPYQEQYHTYEAMHFEDEAVSFEEEVLLDDILHWQLQH</sequence>
<proteinExistence type="predicted"/>
<feature type="compositionally biased region" description="Polar residues" evidence="2">
    <location>
        <begin position="168"/>
        <end position="206"/>
    </location>
</feature>
<dbReference type="GO" id="GO:0046983">
    <property type="term" value="F:protein dimerization activity"/>
    <property type="evidence" value="ECO:0007669"/>
    <property type="project" value="InterPro"/>
</dbReference>
<dbReference type="Pfam" id="PF00010">
    <property type="entry name" value="HLH"/>
    <property type="match status" value="1"/>
</dbReference>
<name>A0A1B0DCL8_PHLPP</name>
<dbReference type="CDD" id="cd19744">
    <property type="entry name" value="bHLH_TS_dAS-C_like"/>
    <property type="match status" value="1"/>
</dbReference>
<organism evidence="3 4">
    <name type="scientific">Phlebotomus papatasi</name>
    <name type="common">Sandfly</name>
    <dbReference type="NCBI Taxonomy" id="29031"/>
    <lineage>
        <taxon>Eukaryota</taxon>
        <taxon>Metazoa</taxon>
        <taxon>Ecdysozoa</taxon>
        <taxon>Arthropoda</taxon>
        <taxon>Hexapoda</taxon>
        <taxon>Insecta</taxon>
        <taxon>Pterygota</taxon>
        <taxon>Neoptera</taxon>
        <taxon>Endopterygota</taxon>
        <taxon>Diptera</taxon>
        <taxon>Nematocera</taxon>
        <taxon>Psychodoidea</taxon>
        <taxon>Psychodidae</taxon>
        <taxon>Phlebotomus</taxon>
        <taxon>Phlebotomus</taxon>
    </lineage>
</organism>
<dbReference type="InterPro" id="IPR036638">
    <property type="entry name" value="HLH_DNA-bd_sf"/>
</dbReference>
<dbReference type="SUPFAM" id="SSF47459">
    <property type="entry name" value="HLH, helix-loop-helix DNA-binding domain"/>
    <property type="match status" value="1"/>
</dbReference>
<dbReference type="AlphaFoldDB" id="A0A1B0DCL8"/>
<dbReference type="InterPro" id="IPR050283">
    <property type="entry name" value="E-box_TF_Regulators"/>
</dbReference>